<dbReference type="OrthoDB" id="9838753at2"/>
<reference evidence="2 3" key="1">
    <citation type="submission" date="2013-04" db="EMBL/GenBank/DDBJ databases">
        <title>Oceanicola sp. 22II1-22F33 Genome Sequencing.</title>
        <authorList>
            <person name="Lai Q."/>
            <person name="Li G."/>
            <person name="Shao Z."/>
        </authorList>
    </citation>
    <scope>NUCLEOTIDE SEQUENCE [LARGE SCALE GENOMIC DNA]</scope>
    <source>
        <strain evidence="2 3">22II1-22F33</strain>
    </source>
</reference>
<keyword evidence="3" id="KW-1185">Reference proteome</keyword>
<organism evidence="2 3">
    <name type="scientific">Marinibacterium profundimaris</name>
    <dbReference type="NCBI Taxonomy" id="1679460"/>
    <lineage>
        <taxon>Bacteria</taxon>
        <taxon>Pseudomonadati</taxon>
        <taxon>Pseudomonadota</taxon>
        <taxon>Alphaproteobacteria</taxon>
        <taxon>Rhodobacterales</taxon>
        <taxon>Paracoccaceae</taxon>
        <taxon>Marinibacterium</taxon>
    </lineage>
</organism>
<feature type="transmembrane region" description="Helical" evidence="1">
    <location>
        <begin position="117"/>
        <end position="133"/>
    </location>
</feature>
<gene>
    <name evidence="2" type="ORF">ATO3_25675</name>
</gene>
<accession>A0A225NBG5</accession>
<sequence>MSGQGHIGSPFVRSLRGLSFFVGVAAAFTFMPKLYERTAPSVWRYTLEHYQGMDTQLVLLGLKGVLALVVYFTVSATINAALSAYGLHLALKVMQQDSEVIEDPSSLRRQRKSRRRMVFLGLIVVVGLIQWGLS</sequence>
<feature type="transmembrane region" description="Helical" evidence="1">
    <location>
        <begin position="15"/>
        <end position="35"/>
    </location>
</feature>
<protein>
    <submittedName>
        <fullName evidence="2">Uncharacterized protein</fullName>
    </submittedName>
</protein>
<name>A0A225NBG5_9RHOB</name>
<dbReference type="EMBL" id="AQQR01000026">
    <property type="protein sequence ID" value="OWU67821.1"/>
    <property type="molecule type" value="Genomic_DNA"/>
</dbReference>
<comment type="caution">
    <text evidence="2">The sequence shown here is derived from an EMBL/GenBank/DDBJ whole genome shotgun (WGS) entry which is preliminary data.</text>
</comment>
<dbReference type="RefSeq" id="WP_088652754.1">
    <property type="nucleotide sequence ID" value="NZ_AQQR01000026.1"/>
</dbReference>
<evidence type="ECO:0000256" key="1">
    <source>
        <dbReference type="SAM" id="Phobius"/>
    </source>
</evidence>
<dbReference type="Proteomes" id="UP000215377">
    <property type="component" value="Unassembled WGS sequence"/>
</dbReference>
<proteinExistence type="predicted"/>
<keyword evidence="1" id="KW-0472">Membrane</keyword>
<evidence type="ECO:0000313" key="2">
    <source>
        <dbReference type="EMBL" id="OWU67821.1"/>
    </source>
</evidence>
<feature type="transmembrane region" description="Helical" evidence="1">
    <location>
        <begin position="55"/>
        <end position="82"/>
    </location>
</feature>
<evidence type="ECO:0000313" key="3">
    <source>
        <dbReference type="Proteomes" id="UP000215377"/>
    </source>
</evidence>
<dbReference type="AlphaFoldDB" id="A0A225NBG5"/>
<keyword evidence="1" id="KW-0812">Transmembrane</keyword>
<keyword evidence="1" id="KW-1133">Transmembrane helix</keyword>